<evidence type="ECO:0000256" key="2">
    <source>
        <dbReference type="SAM" id="MobiDB-lite"/>
    </source>
</evidence>
<organism evidence="5 6">
    <name type="scientific">Neonectria ditissima</name>
    <dbReference type="NCBI Taxonomy" id="78410"/>
    <lineage>
        <taxon>Eukaryota</taxon>
        <taxon>Fungi</taxon>
        <taxon>Dikarya</taxon>
        <taxon>Ascomycota</taxon>
        <taxon>Pezizomycotina</taxon>
        <taxon>Sordariomycetes</taxon>
        <taxon>Hypocreomycetidae</taxon>
        <taxon>Hypocreales</taxon>
        <taxon>Nectriaceae</taxon>
        <taxon>Neonectria</taxon>
    </lineage>
</organism>
<feature type="compositionally biased region" description="Polar residues" evidence="2">
    <location>
        <begin position="26"/>
        <end position="45"/>
    </location>
</feature>
<proteinExistence type="predicted"/>
<evidence type="ECO:0000259" key="4">
    <source>
        <dbReference type="Pfam" id="PF25137"/>
    </source>
</evidence>
<keyword evidence="1" id="KW-0560">Oxidoreductase</keyword>
<comment type="caution">
    <text evidence="5">The sequence shown here is derived from an EMBL/GenBank/DDBJ whole genome shotgun (WGS) entry which is preliminary data.</text>
</comment>
<feature type="domain" description="Fe-containing alcohol dehydrogenase-like C-terminal" evidence="4">
    <location>
        <begin position="233"/>
        <end position="412"/>
    </location>
</feature>
<dbReference type="InterPro" id="IPR039697">
    <property type="entry name" value="Alcohol_dehydrogenase_Fe"/>
</dbReference>
<dbReference type="InterPro" id="IPR018211">
    <property type="entry name" value="ADH_Fe_CS"/>
</dbReference>
<evidence type="ECO:0000313" key="5">
    <source>
        <dbReference type="EMBL" id="KPM40053.1"/>
    </source>
</evidence>
<dbReference type="SUPFAM" id="SSF56796">
    <property type="entry name" value="Dehydroquinate synthase-like"/>
    <property type="match status" value="1"/>
</dbReference>
<evidence type="ECO:0000259" key="3">
    <source>
        <dbReference type="Pfam" id="PF00465"/>
    </source>
</evidence>
<protein>
    <submittedName>
        <fullName evidence="5">Uncharacterized protein</fullName>
    </submittedName>
</protein>
<dbReference type="InterPro" id="IPR056798">
    <property type="entry name" value="ADH_Fe_C"/>
</dbReference>
<dbReference type="InterPro" id="IPR001670">
    <property type="entry name" value="ADH_Fe/GldA"/>
</dbReference>
<dbReference type="Gene3D" id="1.20.1090.10">
    <property type="entry name" value="Dehydroquinate synthase-like - alpha domain"/>
    <property type="match status" value="1"/>
</dbReference>
<dbReference type="Pfam" id="PF00465">
    <property type="entry name" value="Fe-ADH"/>
    <property type="match status" value="1"/>
</dbReference>
<feature type="domain" description="Alcohol dehydrogenase iron-type/glycerol dehydrogenase GldA" evidence="3">
    <location>
        <begin position="68"/>
        <end position="219"/>
    </location>
</feature>
<dbReference type="EMBL" id="LKCW01000092">
    <property type="protein sequence ID" value="KPM40053.1"/>
    <property type="molecule type" value="Genomic_DNA"/>
</dbReference>
<accession>A0A0P7BI10</accession>
<dbReference type="OrthoDB" id="339764at2759"/>
<reference evidence="5 6" key="1">
    <citation type="submission" date="2015-09" db="EMBL/GenBank/DDBJ databases">
        <title>Draft genome of a European isolate of the apple canker pathogen Neonectria ditissima.</title>
        <authorList>
            <person name="Gomez-Cortecero A."/>
            <person name="Harrison R.J."/>
            <person name="Armitage A.D."/>
        </authorList>
    </citation>
    <scope>NUCLEOTIDE SEQUENCE [LARGE SCALE GENOMIC DNA]</scope>
    <source>
        <strain evidence="5 6">R09/05</strain>
    </source>
</reference>
<gene>
    <name evidence="5" type="ORF">AK830_g6524</name>
</gene>
<dbReference type="PROSITE" id="PS00060">
    <property type="entry name" value="ADH_IRON_2"/>
    <property type="match status" value="1"/>
</dbReference>
<evidence type="ECO:0000313" key="6">
    <source>
        <dbReference type="Proteomes" id="UP000050424"/>
    </source>
</evidence>
<feature type="region of interest" description="Disordered" evidence="2">
    <location>
        <begin position="1"/>
        <end position="45"/>
    </location>
</feature>
<dbReference type="PANTHER" id="PTHR11496:SF97">
    <property type="entry name" value="ALCOHOL DEHYDROGENASE IRON-TYPE_GLYCEROL DEHYDROGENASE GLDA DOMAIN-CONTAINING PROTEIN"/>
    <property type="match status" value="1"/>
</dbReference>
<dbReference type="AlphaFoldDB" id="A0A0P7BI10"/>
<dbReference type="GO" id="GO:0005739">
    <property type="term" value="C:mitochondrion"/>
    <property type="evidence" value="ECO:0007669"/>
    <property type="project" value="TreeGrafter"/>
</dbReference>
<feature type="compositionally biased region" description="Polar residues" evidence="2">
    <location>
        <begin position="1"/>
        <end position="17"/>
    </location>
</feature>
<dbReference type="STRING" id="78410.A0A0P7BI10"/>
<dbReference type="PANTHER" id="PTHR11496">
    <property type="entry name" value="ALCOHOL DEHYDROGENASE"/>
    <property type="match status" value="1"/>
</dbReference>
<dbReference type="CDD" id="cd08192">
    <property type="entry name" value="MAR-like"/>
    <property type="match status" value="1"/>
</dbReference>
<dbReference type="Gene3D" id="3.40.50.1970">
    <property type="match status" value="1"/>
</dbReference>
<evidence type="ECO:0000256" key="1">
    <source>
        <dbReference type="ARBA" id="ARBA00023002"/>
    </source>
</evidence>
<keyword evidence="6" id="KW-1185">Reference proteome</keyword>
<sequence length="428" mass="45231">MFGRPTSRNTAQQTTSLPGLGDQPKLQHTSSLPTASNKKTDTTAQMATQCTSSPLFGLWKPQGHLKNLYYGAGCVEKHLLDVLPSPSSRVFILTGASISTKTPLIQRLEELLGDAHAGTYAGIKQHGQEDGVDEATQLVAQMDGVVDTILSVGGGSPIDSAKTVCFRIHEQCGKYLIHISIPTTLSVAECTAGGGFTRRDGTKVGFMHPSMGVNTILYDATFARFTPERLWLSTGMRAVDHAVETMYHPNASEMPWKALALWAVAGLAEGLPQAKLVHGSDDGNDVTTKLQLAAFATSGLRGSNFRGGMGLSHSLGHAIGSPYGIPHGETSCLTLAPVIRHKAQNSTADAEQIARLLPAMGGQRRCGSEVADALEVAQRVEDLVVELGLAQPSLSSRGVGQDQAAVIARKVSGEDGKDSILGLVEALF</sequence>
<dbReference type="GO" id="GO:0004022">
    <property type="term" value="F:alcohol dehydrogenase (NAD+) activity"/>
    <property type="evidence" value="ECO:0007669"/>
    <property type="project" value="TreeGrafter"/>
</dbReference>
<dbReference type="Proteomes" id="UP000050424">
    <property type="component" value="Unassembled WGS sequence"/>
</dbReference>
<name>A0A0P7BI10_9HYPO</name>
<dbReference type="Pfam" id="PF25137">
    <property type="entry name" value="ADH_Fe_C"/>
    <property type="match status" value="1"/>
</dbReference>
<dbReference type="GO" id="GO:0046872">
    <property type="term" value="F:metal ion binding"/>
    <property type="evidence" value="ECO:0007669"/>
    <property type="project" value="InterPro"/>
</dbReference>